<dbReference type="InterPro" id="IPR007197">
    <property type="entry name" value="rSAM"/>
</dbReference>
<evidence type="ECO:0000313" key="1">
    <source>
        <dbReference type="EMBL" id="GAH28238.1"/>
    </source>
</evidence>
<proteinExistence type="predicted"/>
<comment type="caution">
    <text evidence="1">The sequence shown here is derived from an EMBL/GenBank/DDBJ whole genome shotgun (WGS) entry which is preliminary data.</text>
</comment>
<protein>
    <submittedName>
        <fullName evidence="1">Uncharacterized protein</fullName>
    </submittedName>
</protein>
<feature type="non-terminal residue" evidence="1">
    <location>
        <position position="56"/>
    </location>
</feature>
<reference evidence="1" key="1">
    <citation type="journal article" date="2014" name="Front. Microbiol.">
        <title>High frequency of phylogenetically diverse reductive dehalogenase-homologous genes in deep subseafloor sedimentary metagenomes.</title>
        <authorList>
            <person name="Kawai M."/>
            <person name="Futagami T."/>
            <person name="Toyoda A."/>
            <person name="Takaki Y."/>
            <person name="Nishi S."/>
            <person name="Hori S."/>
            <person name="Arai W."/>
            <person name="Tsubouchi T."/>
            <person name="Morono Y."/>
            <person name="Uchiyama I."/>
            <person name="Ito T."/>
            <person name="Fujiyama A."/>
            <person name="Inagaki F."/>
            <person name="Takami H."/>
        </authorList>
    </citation>
    <scope>NUCLEOTIDE SEQUENCE</scope>
    <source>
        <strain evidence="1">Expedition CK06-06</strain>
    </source>
</reference>
<sequence length="56" mass="6100">IDGEGNGFIPGRYVKEGVTITSRGCPNRCSFCMVKSPLKELKIYPGNNVIDNNLLA</sequence>
<dbReference type="AlphaFoldDB" id="X1G5D3"/>
<dbReference type="SFLD" id="SFLDS00029">
    <property type="entry name" value="Radical_SAM"/>
    <property type="match status" value="1"/>
</dbReference>
<dbReference type="EMBL" id="BART01041700">
    <property type="protein sequence ID" value="GAH28238.1"/>
    <property type="molecule type" value="Genomic_DNA"/>
</dbReference>
<dbReference type="GO" id="GO:0051536">
    <property type="term" value="F:iron-sulfur cluster binding"/>
    <property type="evidence" value="ECO:0007669"/>
    <property type="project" value="InterPro"/>
</dbReference>
<name>X1G5D3_9ZZZZ</name>
<feature type="non-terminal residue" evidence="1">
    <location>
        <position position="1"/>
    </location>
</feature>
<organism evidence="1">
    <name type="scientific">marine sediment metagenome</name>
    <dbReference type="NCBI Taxonomy" id="412755"/>
    <lineage>
        <taxon>unclassified sequences</taxon>
        <taxon>metagenomes</taxon>
        <taxon>ecological metagenomes</taxon>
    </lineage>
</organism>
<gene>
    <name evidence="1" type="ORF">S01H4_66900</name>
</gene>
<dbReference type="GO" id="GO:0003824">
    <property type="term" value="F:catalytic activity"/>
    <property type="evidence" value="ECO:0007669"/>
    <property type="project" value="InterPro"/>
</dbReference>
<dbReference type="InterPro" id="IPR058240">
    <property type="entry name" value="rSAM_sf"/>
</dbReference>
<dbReference type="SUPFAM" id="SSF102114">
    <property type="entry name" value="Radical SAM enzymes"/>
    <property type="match status" value="1"/>
</dbReference>
<accession>X1G5D3</accession>